<proteinExistence type="predicted"/>
<organism evidence="2">
    <name type="scientific">Tanacetum cinerariifolium</name>
    <name type="common">Dalmatian daisy</name>
    <name type="synonym">Chrysanthemum cinerariifolium</name>
    <dbReference type="NCBI Taxonomy" id="118510"/>
    <lineage>
        <taxon>Eukaryota</taxon>
        <taxon>Viridiplantae</taxon>
        <taxon>Streptophyta</taxon>
        <taxon>Embryophyta</taxon>
        <taxon>Tracheophyta</taxon>
        <taxon>Spermatophyta</taxon>
        <taxon>Magnoliopsida</taxon>
        <taxon>eudicotyledons</taxon>
        <taxon>Gunneridae</taxon>
        <taxon>Pentapetalae</taxon>
        <taxon>asterids</taxon>
        <taxon>campanulids</taxon>
        <taxon>Asterales</taxon>
        <taxon>Asteraceae</taxon>
        <taxon>Asteroideae</taxon>
        <taxon>Anthemideae</taxon>
        <taxon>Anthemidinae</taxon>
        <taxon>Tanacetum</taxon>
    </lineage>
</organism>
<reference evidence="2" key="1">
    <citation type="journal article" date="2019" name="Sci. Rep.">
        <title>Draft genome of Tanacetum cinerariifolium, the natural source of mosquito coil.</title>
        <authorList>
            <person name="Yamashiro T."/>
            <person name="Shiraishi A."/>
            <person name="Satake H."/>
            <person name="Nakayama K."/>
        </authorList>
    </citation>
    <scope>NUCLEOTIDE SEQUENCE</scope>
</reference>
<name>A0A699RSF4_TANCI</name>
<dbReference type="AlphaFoldDB" id="A0A699RSF4"/>
<accession>A0A699RSF4</accession>
<feature type="region of interest" description="Disordered" evidence="1">
    <location>
        <begin position="1"/>
        <end position="36"/>
    </location>
</feature>
<dbReference type="EMBL" id="BKCJ011101150">
    <property type="protein sequence ID" value="GFC85661.1"/>
    <property type="molecule type" value="Genomic_DNA"/>
</dbReference>
<comment type="caution">
    <text evidence="2">The sequence shown here is derived from an EMBL/GenBank/DDBJ whole genome shotgun (WGS) entry which is preliminary data.</text>
</comment>
<evidence type="ECO:0000256" key="1">
    <source>
        <dbReference type="SAM" id="MobiDB-lite"/>
    </source>
</evidence>
<evidence type="ECO:0000313" key="2">
    <source>
        <dbReference type="EMBL" id="GFC85661.1"/>
    </source>
</evidence>
<feature type="non-terminal residue" evidence="2">
    <location>
        <position position="1"/>
    </location>
</feature>
<gene>
    <name evidence="2" type="ORF">Tci_857631</name>
</gene>
<feature type="compositionally biased region" description="Basic and acidic residues" evidence="1">
    <location>
        <begin position="23"/>
        <end position="36"/>
    </location>
</feature>
<protein>
    <submittedName>
        <fullName evidence="2">Uncharacterized protein</fullName>
    </submittedName>
</protein>
<sequence>LPALPVAGSDEVLADACSPPSLRHLDPRSDPVKGPS</sequence>